<evidence type="ECO:0000313" key="2">
    <source>
        <dbReference type="Proteomes" id="UP001597475"/>
    </source>
</evidence>
<protein>
    <submittedName>
        <fullName evidence="1">Uncharacterized protein</fullName>
    </submittedName>
</protein>
<proteinExistence type="predicted"/>
<gene>
    <name evidence="1" type="ORF">ACFSR9_07465</name>
</gene>
<sequence length="62" mass="6893">MKIDPQMDLTELAEHMGGASVTEARRLRDALQTRSRARTEDFTGEEWAQLVLDASDGSKGQD</sequence>
<accession>A0ABW5P469</accession>
<keyword evidence="2" id="KW-1185">Reference proteome</keyword>
<dbReference type="RefSeq" id="WP_386844520.1">
    <property type="nucleotide sequence ID" value="NZ_JBHUMK010000031.1"/>
</dbReference>
<comment type="caution">
    <text evidence="1">The sequence shown here is derived from an EMBL/GenBank/DDBJ whole genome shotgun (WGS) entry which is preliminary data.</text>
</comment>
<organism evidence="1 2">
    <name type="scientific">Deinococcus taklimakanensis</name>
    <dbReference type="NCBI Taxonomy" id="536443"/>
    <lineage>
        <taxon>Bacteria</taxon>
        <taxon>Thermotogati</taxon>
        <taxon>Deinococcota</taxon>
        <taxon>Deinococci</taxon>
        <taxon>Deinococcales</taxon>
        <taxon>Deinococcaceae</taxon>
        <taxon>Deinococcus</taxon>
    </lineage>
</organism>
<dbReference type="EMBL" id="JBHUMK010000031">
    <property type="protein sequence ID" value="MFD2609275.1"/>
    <property type="molecule type" value="Genomic_DNA"/>
</dbReference>
<evidence type="ECO:0000313" key="1">
    <source>
        <dbReference type="EMBL" id="MFD2609275.1"/>
    </source>
</evidence>
<reference evidence="2" key="1">
    <citation type="journal article" date="2019" name="Int. J. Syst. Evol. Microbiol.">
        <title>The Global Catalogue of Microorganisms (GCM) 10K type strain sequencing project: providing services to taxonomists for standard genome sequencing and annotation.</title>
        <authorList>
            <consortium name="The Broad Institute Genomics Platform"/>
            <consortium name="The Broad Institute Genome Sequencing Center for Infectious Disease"/>
            <person name="Wu L."/>
            <person name="Ma J."/>
        </authorList>
    </citation>
    <scope>NUCLEOTIDE SEQUENCE [LARGE SCALE GENOMIC DNA]</scope>
    <source>
        <strain evidence="2">KCTC 33842</strain>
    </source>
</reference>
<name>A0ABW5P469_9DEIO</name>
<dbReference type="Proteomes" id="UP001597475">
    <property type="component" value="Unassembled WGS sequence"/>
</dbReference>